<accession>A0A814M1A3</accession>
<evidence type="ECO:0000313" key="7">
    <source>
        <dbReference type="EMBL" id="CAF1071696.1"/>
    </source>
</evidence>
<dbReference type="SUPFAM" id="SSF52743">
    <property type="entry name" value="Subtilisin-like"/>
    <property type="match status" value="1"/>
</dbReference>
<dbReference type="OrthoDB" id="10256524at2759"/>
<dbReference type="Proteomes" id="UP000663829">
    <property type="component" value="Unassembled WGS sequence"/>
</dbReference>
<dbReference type="InterPro" id="IPR000209">
    <property type="entry name" value="Peptidase_S8/S53_dom"/>
</dbReference>
<dbReference type="PANTHER" id="PTHR43806">
    <property type="entry name" value="PEPTIDASE S8"/>
    <property type="match status" value="1"/>
</dbReference>
<keyword evidence="9" id="KW-1185">Reference proteome</keyword>
<dbReference type="InterPro" id="IPR015500">
    <property type="entry name" value="Peptidase_S8_subtilisin-rel"/>
</dbReference>
<organism evidence="7 9">
    <name type="scientific">Didymodactylos carnosus</name>
    <dbReference type="NCBI Taxonomy" id="1234261"/>
    <lineage>
        <taxon>Eukaryota</taxon>
        <taxon>Metazoa</taxon>
        <taxon>Spiralia</taxon>
        <taxon>Gnathifera</taxon>
        <taxon>Rotifera</taxon>
        <taxon>Eurotatoria</taxon>
        <taxon>Bdelloidea</taxon>
        <taxon>Philodinida</taxon>
        <taxon>Philodinidae</taxon>
        <taxon>Didymodactylos</taxon>
    </lineage>
</organism>
<keyword evidence="4" id="KW-0720">Serine protease</keyword>
<evidence type="ECO:0000256" key="5">
    <source>
        <dbReference type="PROSITE-ProRule" id="PRU01240"/>
    </source>
</evidence>
<reference evidence="7" key="1">
    <citation type="submission" date="2021-02" db="EMBL/GenBank/DDBJ databases">
        <authorList>
            <person name="Nowell W R."/>
        </authorList>
    </citation>
    <scope>NUCLEOTIDE SEQUENCE</scope>
</reference>
<dbReference type="AlphaFoldDB" id="A0A814M1A3"/>
<dbReference type="InterPro" id="IPR036852">
    <property type="entry name" value="Peptidase_S8/S53_dom_sf"/>
</dbReference>
<dbReference type="GO" id="GO:0005829">
    <property type="term" value="C:cytosol"/>
    <property type="evidence" value="ECO:0007669"/>
    <property type="project" value="TreeGrafter"/>
</dbReference>
<dbReference type="GO" id="GO:0006508">
    <property type="term" value="P:proteolysis"/>
    <property type="evidence" value="ECO:0007669"/>
    <property type="project" value="UniProtKB-KW"/>
</dbReference>
<evidence type="ECO:0000259" key="6">
    <source>
        <dbReference type="Pfam" id="PF00082"/>
    </source>
</evidence>
<dbReference type="EMBL" id="CAJOBC010004734">
    <property type="protein sequence ID" value="CAF3838774.1"/>
    <property type="molecule type" value="Genomic_DNA"/>
</dbReference>
<feature type="non-terminal residue" evidence="7">
    <location>
        <position position="1"/>
    </location>
</feature>
<sequence length="344" mass="38247">MSYEPSRSDLIFPIGGCLPRRETGALNFIQKYPEYDGRGVKIAIIDTGMDPSVQGLQITSTGAAKIIDLRDSTGSADVDISTIKTIDETDGTIIGISGKKLKIPTSWKNPSGEYHLGIKGLKQFFPSTAFERVAKERREKLFDPEHRVAIANAQRKLDEHINKYLTPNEDQKLQREELQAFVDSLKEIEKKYVDNGPFIDCIVWNDGEKWIACLDTSECGDLDQCKVLSNYFESFTHSTFGVTDMVTYNVRIHPDINVLEIVVVGSSHGTHVATIAAGYFDYSTEQNGVAPGAQLLSINIGDHRLSTMETIPSLVRAIKYCIDYEVDIINMSFGEDAHMPNSGQ</sequence>
<dbReference type="PROSITE" id="PS51892">
    <property type="entry name" value="SUBTILASE"/>
    <property type="match status" value="1"/>
</dbReference>
<comment type="caution">
    <text evidence="5">Lacks conserved residue(s) required for the propagation of feature annotation.</text>
</comment>
<evidence type="ECO:0000256" key="2">
    <source>
        <dbReference type="ARBA" id="ARBA00022670"/>
    </source>
</evidence>
<dbReference type="PANTHER" id="PTHR43806:SF14">
    <property type="entry name" value="TRIPEPTIDYL-PEPTIDASE 2"/>
    <property type="match status" value="1"/>
</dbReference>
<dbReference type="Pfam" id="PF00082">
    <property type="entry name" value="Peptidase_S8"/>
    <property type="match status" value="1"/>
</dbReference>
<feature type="domain" description="Peptidase S8/S53" evidence="6">
    <location>
        <begin position="37"/>
        <end position="341"/>
    </location>
</feature>
<evidence type="ECO:0000313" key="9">
    <source>
        <dbReference type="Proteomes" id="UP000663829"/>
    </source>
</evidence>
<dbReference type="GO" id="GO:0008240">
    <property type="term" value="F:tripeptidyl-peptidase activity"/>
    <property type="evidence" value="ECO:0007669"/>
    <property type="project" value="TreeGrafter"/>
</dbReference>
<evidence type="ECO:0000256" key="3">
    <source>
        <dbReference type="ARBA" id="ARBA00022801"/>
    </source>
</evidence>
<dbReference type="GO" id="GO:0004252">
    <property type="term" value="F:serine-type endopeptidase activity"/>
    <property type="evidence" value="ECO:0007669"/>
    <property type="project" value="InterPro"/>
</dbReference>
<dbReference type="Gene3D" id="2.20.25.690">
    <property type="match status" value="2"/>
</dbReference>
<keyword evidence="3" id="KW-0378">Hydrolase</keyword>
<protein>
    <recommendedName>
        <fullName evidence="6">Peptidase S8/S53 domain-containing protein</fullName>
    </recommendedName>
</protein>
<comment type="caution">
    <text evidence="7">The sequence shown here is derived from an EMBL/GenBank/DDBJ whole genome shotgun (WGS) entry which is preliminary data.</text>
</comment>
<dbReference type="Gene3D" id="3.40.50.200">
    <property type="entry name" value="Peptidase S8/S53 domain"/>
    <property type="match status" value="1"/>
</dbReference>
<gene>
    <name evidence="7" type="ORF">GPM918_LOCUS17308</name>
    <name evidence="8" type="ORF">SRO942_LOCUS17310</name>
</gene>
<comment type="similarity">
    <text evidence="1 5">Belongs to the peptidase S8 family.</text>
</comment>
<name>A0A814M1A3_9BILA</name>
<dbReference type="PRINTS" id="PR00723">
    <property type="entry name" value="SUBTILISIN"/>
</dbReference>
<keyword evidence="2" id="KW-0645">Protease</keyword>
<dbReference type="InterPro" id="IPR050131">
    <property type="entry name" value="Peptidase_S8_subtilisin-like"/>
</dbReference>
<evidence type="ECO:0000256" key="4">
    <source>
        <dbReference type="ARBA" id="ARBA00022825"/>
    </source>
</evidence>
<evidence type="ECO:0000313" key="8">
    <source>
        <dbReference type="EMBL" id="CAF3838774.1"/>
    </source>
</evidence>
<dbReference type="Proteomes" id="UP000681722">
    <property type="component" value="Unassembled WGS sequence"/>
</dbReference>
<dbReference type="EMBL" id="CAJNOQ010004733">
    <property type="protein sequence ID" value="CAF1071696.1"/>
    <property type="molecule type" value="Genomic_DNA"/>
</dbReference>
<proteinExistence type="inferred from homology"/>
<evidence type="ECO:0000256" key="1">
    <source>
        <dbReference type="ARBA" id="ARBA00011073"/>
    </source>
</evidence>